<keyword evidence="3" id="KW-0378">Hydrolase</keyword>
<dbReference type="GO" id="GO:0008714">
    <property type="term" value="F:AMP nucleosidase activity"/>
    <property type="evidence" value="ECO:0007669"/>
    <property type="project" value="UniProtKB-EC"/>
</dbReference>
<dbReference type="KEGG" id="amol:AMOL_1059"/>
<dbReference type="Proteomes" id="UP000221222">
    <property type="component" value="Unassembled WGS sequence"/>
</dbReference>
<organism evidence="5 6">
    <name type="scientific">Malaciobacter molluscorum LMG 25693</name>
    <dbReference type="NCBI Taxonomy" id="870501"/>
    <lineage>
        <taxon>Bacteria</taxon>
        <taxon>Pseudomonadati</taxon>
        <taxon>Campylobacterota</taxon>
        <taxon>Epsilonproteobacteria</taxon>
        <taxon>Campylobacterales</taxon>
        <taxon>Arcobacteraceae</taxon>
        <taxon>Malaciobacter</taxon>
    </lineage>
</organism>
<dbReference type="EMBL" id="CP032098">
    <property type="protein sequence ID" value="AXX92043.1"/>
    <property type="molecule type" value="Genomic_DNA"/>
</dbReference>
<dbReference type="Proteomes" id="UP000262712">
    <property type="component" value="Chromosome"/>
</dbReference>
<dbReference type="AlphaFoldDB" id="A0A2G1DL78"/>
<evidence type="ECO:0000313" key="6">
    <source>
        <dbReference type="Proteomes" id="UP000221222"/>
    </source>
</evidence>
<accession>A0A2G1DL78</accession>
<dbReference type="EMBL" id="NXFY01000001">
    <property type="protein sequence ID" value="PHO19275.1"/>
    <property type="molecule type" value="Genomic_DNA"/>
</dbReference>
<dbReference type="RefSeq" id="WP_099341092.1">
    <property type="nucleotide sequence ID" value="NZ_CP032098.1"/>
</dbReference>
<evidence type="ECO:0000313" key="7">
    <source>
        <dbReference type="Proteomes" id="UP000262712"/>
    </source>
</evidence>
<protein>
    <recommendedName>
        <fullName evidence="3">Cytokinin riboside 5'-monophosphate phosphoribohydrolase</fullName>
        <ecNumber evidence="3">3.2.2.n1</ecNumber>
    </recommendedName>
</protein>
<name>A0A2G1DL78_9BACT</name>
<keyword evidence="3" id="KW-0203">Cytokinin biosynthesis</keyword>
<reference evidence="5 6" key="1">
    <citation type="submission" date="2017-09" db="EMBL/GenBank/DDBJ databases">
        <title>Arcobacter canalis sp. nov., a new species isolated from a water canal contaminated with urban sewage.</title>
        <authorList>
            <person name="Perez-Cataluna A."/>
            <person name="Salas-Masso N."/>
            <person name="Figueras M.J."/>
        </authorList>
    </citation>
    <scope>NUCLEOTIDE SEQUENCE [LARGE SCALE GENOMIC DNA]</scope>
    <source>
        <strain evidence="5 6">F98-3</strain>
    </source>
</reference>
<dbReference type="GO" id="GO:0005829">
    <property type="term" value="C:cytosol"/>
    <property type="evidence" value="ECO:0007669"/>
    <property type="project" value="TreeGrafter"/>
</dbReference>
<dbReference type="InterPro" id="IPR005269">
    <property type="entry name" value="LOG"/>
</dbReference>
<dbReference type="Pfam" id="PF03641">
    <property type="entry name" value="Lysine_decarbox"/>
    <property type="match status" value="1"/>
</dbReference>
<dbReference type="GO" id="GO:0009691">
    <property type="term" value="P:cytokinin biosynthetic process"/>
    <property type="evidence" value="ECO:0007669"/>
    <property type="project" value="UniProtKB-UniRule"/>
</dbReference>
<dbReference type="PANTHER" id="PTHR31223">
    <property type="entry name" value="LOG FAMILY PROTEIN YJL055W"/>
    <property type="match status" value="1"/>
</dbReference>
<evidence type="ECO:0000256" key="3">
    <source>
        <dbReference type="RuleBase" id="RU363015"/>
    </source>
</evidence>
<comment type="similarity">
    <text evidence="2 3">Belongs to the LOG family.</text>
</comment>
<dbReference type="InterPro" id="IPR031100">
    <property type="entry name" value="LOG_fam"/>
</dbReference>
<evidence type="ECO:0000313" key="4">
    <source>
        <dbReference type="EMBL" id="AXX92043.1"/>
    </source>
</evidence>
<evidence type="ECO:0000256" key="2">
    <source>
        <dbReference type="ARBA" id="ARBA00006763"/>
    </source>
</evidence>
<dbReference type="EC" id="3.2.2.n1" evidence="3"/>
<dbReference type="Gene3D" id="3.40.50.450">
    <property type="match status" value="1"/>
</dbReference>
<sequence length="186" mass="21150">MQVAIYCGSKNSSNKIYEQKAIQLINTFKEHSFSLVYGGSVSGLMGTISNQAIKNNLQVTGVITYDLIKKEIANEKIKTLYKVNTIKDRKALMEELSDAFIAMPGGYGTFEEIFEVISNAQIGYHKKPCAFYNVNGYYNKLVEFLNTCVKEGFIDKRFVDMLIISDNPNEICERILNFKPIKAKWE</sequence>
<dbReference type="NCBIfam" id="TIGR00730">
    <property type="entry name" value="Rossman fold protein, TIGR00730 family"/>
    <property type="match status" value="1"/>
</dbReference>
<keyword evidence="6" id="KW-1185">Reference proteome</keyword>
<evidence type="ECO:0000256" key="1">
    <source>
        <dbReference type="ARBA" id="ARBA00000274"/>
    </source>
</evidence>
<reference evidence="4 7" key="2">
    <citation type="submission" date="2018-08" db="EMBL/GenBank/DDBJ databases">
        <title>Complete genome of the Arcobacter molluscorum type strain LMG 25693.</title>
        <authorList>
            <person name="Miller W.G."/>
            <person name="Yee E."/>
            <person name="Bono J.L."/>
        </authorList>
    </citation>
    <scope>NUCLEOTIDE SEQUENCE [LARGE SCALE GENOMIC DNA]</scope>
    <source>
        <strain evidence="4 7">CECT 7696</strain>
    </source>
</reference>
<dbReference type="SUPFAM" id="SSF102405">
    <property type="entry name" value="MCP/YpsA-like"/>
    <property type="match status" value="1"/>
</dbReference>
<dbReference type="PANTHER" id="PTHR31223:SF70">
    <property type="entry name" value="LOG FAMILY PROTEIN YJL055W"/>
    <property type="match status" value="1"/>
</dbReference>
<proteinExistence type="inferred from homology"/>
<evidence type="ECO:0000313" key="5">
    <source>
        <dbReference type="EMBL" id="PHO19275.1"/>
    </source>
</evidence>
<gene>
    <name evidence="4" type="ORF">AMOL_1059</name>
    <name evidence="5" type="ORF">CPU12_00410</name>
</gene>
<comment type="catalytic activity">
    <reaction evidence="1">
        <text>AMP + H2O = D-ribose 5-phosphate + adenine</text>
        <dbReference type="Rhea" id="RHEA:20129"/>
        <dbReference type="ChEBI" id="CHEBI:15377"/>
        <dbReference type="ChEBI" id="CHEBI:16708"/>
        <dbReference type="ChEBI" id="CHEBI:78346"/>
        <dbReference type="ChEBI" id="CHEBI:456215"/>
        <dbReference type="EC" id="3.2.2.4"/>
    </reaction>
</comment>